<sequence length="297" mass="32215">MTTWRDALHGLAADDVAQLDHALGFRLGREDLVRSLIDPRGHLFQRLEYVGDSILDAVVVSELVRLEPWDEPSLALINGEQQAMVSDHALGRVAARRGLPRVRTFQASRHRLADRIEAAIGAIWADRGIEDAATAAYDLVVRPALDGLPRRVDLPVAARAERYEAASRQLGHEPVEPVWFGAAAEPGPTRRRLAVVGDSVIEAAMSTAQYVEEPEASEAVLSEERRGATSNATVSRLAHDLRLERRHDDRTDRRAMADEVQALVGAVALDGGIRAGLLVASGVLGRTFAPGPLAFST</sequence>
<keyword evidence="1" id="KW-0378">Hydrolase</keyword>
<dbReference type="Pfam" id="PF00636">
    <property type="entry name" value="Ribonuclease_3"/>
    <property type="match status" value="2"/>
</dbReference>
<dbReference type="CDD" id="cd00593">
    <property type="entry name" value="RIBOc"/>
    <property type="match status" value="1"/>
</dbReference>
<evidence type="ECO:0000313" key="3">
    <source>
        <dbReference type="EMBL" id="MFC6236632.1"/>
    </source>
</evidence>
<dbReference type="InterPro" id="IPR000999">
    <property type="entry name" value="RNase_III_dom"/>
</dbReference>
<keyword evidence="4" id="KW-1185">Reference proteome</keyword>
<protein>
    <submittedName>
        <fullName evidence="3">Ribonuclease III domain-containing protein</fullName>
    </submittedName>
</protein>
<feature type="domain" description="RNase III" evidence="2">
    <location>
        <begin position="42"/>
        <end position="128"/>
    </location>
</feature>
<evidence type="ECO:0000256" key="1">
    <source>
        <dbReference type="ARBA" id="ARBA00022801"/>
    </source>
</evidence>
<gene>
    <name evidence="3" type="ORF">ACFQGU_01985</name>
</gene>
<dbReference type="PANTHER" id="PTHR14950">
    <property type="entry name" value="DICER-RELATED"/>
    <property type="match status" value="1"/>
</dbReference>
<dbReference type="SUPFAM" id="SSF69065">
    <property type="entry name" value="RNase III domain-like"/>
    <property type="match status" value="2"/>
</dbReference>
<dbReference type="EMBL" id="JBHSTI010000002">
    <property type="protein sequence ID" value="MFC6236632.1"/>
    <property type="molecule type" value="Genomic_DNA"/>
</dbReference>
<proteinExistence type="predicted"/>
<dbReference type="InterPro" id="IPR036389">
    <property type="entry name" value="RNase_III_sf"/>
</dbReference>
<dbReference type="RefSeq" id="WP_386763673.1">
    <property type="nucleotide sequence ID" value="NZ_JBHSTI010000002.1"/>
</dbReference>
<dbReference type="SMART" id="SM00535">
    <property type="entry name" value="RIBOc"/>
    <property type="match status" value="2"/>
</dbReference>
<reference evidence="4" key="1">
    <citation type="journal article" date="2019" name="Int. J. Syst. Evol. Microbiol.">
        <title>The Global Catalogue of Microorganisms (GCM) 10K type strain sequencing project: providing services to taxonomists for standard genome sequencing and annotation.</title>
        <authorList>
            <consortium name="The Broad Institute Genomics Platform"/>
            <consortium name="The Broad Institute Genome Sequencing Center for Infectious Disease"/>
            <person name="Wu L."/>
            <person name="Ma J."/>
        </authorList>
    </citation>
    <scope>NUCLEOTIDE SEQUENCE [LARGE SCALE GENOMIC DNA]</scope>
    <source>
        <strain evidence="4">CGMCC 4.7317</strain>
    </source>
</reference>
<name>A0ABW1SYD8_9ACTN</name>
<dbReference type="Gene3D" id="1.10.1520.10">
    <property type="entry name" value="Ribonuclease III domain"/>
    <property type="match status" value="2"/>
</dbReference>
<evidence type="ECO:0000259" key="2">
    <source>
        <dbReference type="PROSITE" id="PS50142"/>
    </source>
</evidence>
<dbReference type="PROSITE" id="PS50142">
    <property type="entry name" value="RNASE_3_2"/>
    <property type="match status" value="2"/>
</dbReference>
<dbReference type="Proteomes" id="UP001596138">
    <property type="component" value="Unassembled WGS sequence"/>
</dbReference>
<evidence type="ECO:0000313" key="4">
    <source>
        <dbReference type="Proteomes" id="UP001596138"/>
    </source>
</evidence>
<dbReference type="PROSITE" id="PS00517">
    <property type="entry name" value="RNASE_3_1"/>
    <property type="match status" value="1"/>
</dbReference>
<comment type="caution">
    <text evidence="3">The sequence shown here is derived from an EMBL/GenBank/DDBJ whole genome shotgun (WGS) entry which is preliminary data.</text>
</comment>
<feature type="domain" description="RNase III" evidence="2">
    <location>
        <begin position="145"/>
        <end position="272"/>
    </location>
</feature>
<accession>A0ABW1SYD8</accession>
<organism evidence="3 4">
    <name type="scientific">Longivirga aurantiaca</name>
    <dbReference type="NCBI Taxonomy" id="1837743"/>
    <lineage>
        <taxon>Bacteria</taxon>
        <taxon>Bacillati</taxon>
        <taxon>Actinomycetota</taxon>
        <taxon>Actinomycetes</taxon>
        <taxon>Sporichthyales</taxon>
        <taxon>Sporichthyaceae</taxon>
        <taxon>Longivirga</taxon>
    </lineage>
</organism>